<dbReference type="PANTHER" id="PTHR42887:SF2">
    <property type="entry name" value="OS12G0638800 PROTEIN"/>
    <property type="match status" value="1"/>
</dbReference>
<sequence length="439" mass="48477">MNSKKIAVIGGGPAGMMAAATAAIRGLDVTLFEKNHLQDQVLLGKKLLITGNGRCNITNNTDVKGLMANIPTNPRFLHSAFYCFGPSDLIDIMKRYGVPVKVEDRNRVLPMSDKSKDVVNALKQYMSDQGVKVYLQEIVSVQKEATGQRFILQYKNPLTKQQAQGIFDAVVITTGGKSYPQTGSTGDGYKFAKQFGHSIVTPKAALVPLETSDAWVKSLQGVALRDVAITVYKAKKEHETKGTHETKGSREIKEIVFKDSGDILFTHYGLTGPVMYSASPHMQDFRGYNYSVEIDMFPSHTVKEWEQQLLKEIEANGKKQMANVLQGLIPKKMIPILLDVAEIHQDKVAHQITQKDRKAIVRLTKSMAIQIKRLRPIEEATVTSGGVDIQEINPSTMESKLVEGLYFAGEVIDVDGYTGGFNLQIAFSTGYIAGHNILR</sequence>
<evidence type="ECO:0000256" key="1">
    <source>
        <dbReference type="ARBA" id="ARBA00001974"/>
    </source>
</evidence>
<dbReference type="InterPro" id="IPR036188">
    <property type="entry name" value="FAD/NAD-bd_sf"/>
</dbReference>
<dbReference type="Proteomes" id="UP000095255">
    <property type="component" value="Unassembled WGS sequence"/>
</dbReference>
<dbReference type="InterPro" id="IPR057661">
    <property type="entry name" value="RsdA/BaiN/AoA(So)_Rossmann"/>
</dbReference>
<dbReference type="InterPro" id="IPR055178">
    <property type="entry name" value="RsdA/BaiN/AoA(So)-like_dom"/>
</dbReference>
<organism evidence="6 7">
    <name type="scientific">Desulfuribacillus stibiiarsenatis</name>
    <dbReference type="NCBI Taxonomy" id="1390249"/>
    <lineage>
        <taxon>Bacteria</taxon>
        <taxon>Bacillati</taxon>
        <taxon>Bacillota</taxon>
        <taxon>Desulfuribacillia</taxon>
        <taxon>Desulfuribacillales</taxon>
        <taxon>Desulfuribacillaceae</taxon>
        <taxon>Desulfuribacillus</taxon>
    </lineage>
</organism>
<dbReference type="Pfam" id="PF22780">
    <property type="entry name" value="HI0933_like_1st"/>
    <property type="match status" value="1"/>
</dbReference>
<evidence type="ECO:0008006" key="8">
    <source>
        <dbReference type="Google" id="ProtNLM"/>
    </source>
</evidence>
<feature type="domain" description="RsdA/BaiN/AoA(So)-like Rossmann fold-like" evidence="4">
    <location>
        <begin position="5"/>
        <end position="435"/>
    </location>
</feature>
<evidence type="ECO:0000313" key="6">
    <source>
        <dbReference type="EMBL" id="OEH85523.1"/>
    </source>
</evidence>
<dbReference type="PRINTS" id="PR00368">
    <property type="entry name" value="FADPNR"/>
</dbReference>
<dbReference type="Gene3D" id="2.40.30.10">
    <property type="entry name" value="Translation factors"/>
    <property type="match status" value="1"/>
</dbReference>
<dbReference type="InterPro" id="IPR023166">
    <property type="entry name" value="BaiN-like_dom_sf"/>
</dbReference>
<evidence type="ECO:0000256" key="3">
    <source>
        <dbReference type="ARBA" id="ARBA00022827"/>
    </source>
</evidence>
<dbReference type="EMBL" id="MJAT01000022">
    <property type="protein sequence ID" value="OEH85523.1"/>
    <property type="molecule type" value="Genomic_DNA"/>
</dbReference>
<dbReference type="STRING" id="1390249.BHU72_04385"/>
<dbReference type="NCBIfam" id="TIGR00275">
    <property type="entry name" value="aminoacetone oxidase family FAD-binding enzyme"/>
    <property type="match status" value="1"/>
</dbReference>
<keyword evidence="2" id="KW-0285">Flavoprotein</keyword>
<dbReference type="InterPro" id="IPR004792">
    <property type="entry name" value="BaiN-like"/>
</dbReference>
<name>A0A1E5L6C9_9FIRM</name>
<evidence type="ECO:0000313" key="7">
    <source>
        <dbReference type="Proteomes" id="UP000095255"/>
    </source>
</evidence>
<comment type="caution">
    <text evidence="6">The sequence shown here is derived from an EMBL/GenBank/DDBJ whole genome shotgun (WGS) entry which is preliminary data.</text>
</comment>
<keyword evidence="7" id="KW-1185">Reference proteome</keyword>
<dbReference type="Pfam" id="PF03486">
    <property type="entry name" value="HI0933_like"/>
    <property type="match status" value="1"/>
</dbReference>
<keyword evidence="3" id="KW-0274">FAD</keyword>
<dbReference type="Gene3D" id="3.50.50.60">
    <property type="entry name" value="FAD/NAD(P)-binding domain"/>
    <property type="match status" value="1"/>
</dbReference>
<proteinExistence type="predicted"/>
<reference evidence="6 7" key="1">
    <citation type="submission" date="2016-09" db="EMBL/GenBank/DDBJ databases">
        <title>Desulfuribacillus arsenicus sp. nov., an obligately anaerobic, dissimilatory arsenic- and antimonate-reducing bacterium isolated from anoxic sediments.</title>
        <authorList>
            <person name="Abin C.A."/>
            <person name="Hollibaugh J.T."/>
        </authorList>
    </citation>
    <scope>NUCLEOTIDE SEQUENCE [LARGE SCALE GENOMIC DNA]</scope>
    <source>
        <strain evidence="6 7">MLFW-2</strain>
    </source>
</reference>
<dbReference type="AlphaFoldDB" id="A0A1E5L6C9"/>
<dbReference type="SUPFAM" id="SSF51905">
    <property type="entry name" value="FAD/NAD(P)-binding domain"/>
    <property type="match status" value="1"/>
</dbReference>
<dbReference type="PANTHER" id="PTHR42887">
    <property type="entry name" value="OS12G0638800 PROTEIN"/>
    <property type="match status" value="1"/>
</dbReference>
<evidence type="ECO:0000256" key="2">
    <source>
        <dbReference type="ARBA" id="ARBA00022630"/>
    </source>
</evidence>
<accession>A0A1E5L6C9</accession>
<dbReference type="SUPFAM" id="SSF160996">
    <property type="entry name" value="HI0933 insert domain-like"/>
    <property type="match status" value="1"/>
</dbReference>
<gene>
    <name evidence="6" type="ORF">BHU72_04385</name>
</gene>
<evidence type="ECO:0000259" key="4">
    <source>
        <dbReference type="Pfam" id="PF03486"/>
    </source>
</evidence>
<protein>
    <recommendedName>
        <fullName evidence="8">FAD-dependent oxidoreductase</fullName>
    </recommendedName>
</protein>
<comment type="cofactor">
    <cofactor evidence="1">
        <name>FAD</name>
        <dbReference type="ChEBI" id="CHEBI:57692"/>
    </cofactor>
</comment>
<dbReference type="Gene3D" id="1.10.8.260">
    <property type="entry name" value="HI0933 insert domain-like"/>
    <property type="match status" value="1"/>
</dbReference>
<evidence type="ECO:0000259" key="5">
    <source>
        <dbReference type="Pfam" id="PF22780"/>
    </source>
</evidence>
<feature type="domain" description="RsdA/BaiN/AoA(So)-like insert" evidence="5">
    <location>
        <begin position="259"/>
        <end position="382"/>
    </location>
</feature>